<gene>
    <name evidence="1" type="ORF">SAMN06272737_13427</name>
</gene>
<dbReference type="OrthoDB" id="5189174at2"/>
<dbReference type="Proteomes" id="UP000198403">
    <property type="component" value="Unassembled WGS sequence"/>
</dbReference>
<dbReference type="RefSeq" id="WP_089338636.1">
    <property type="nucleotide sequence ID" value="NZ_FZNO01000034.1"/>
</dbReference>
<dbReference type="EMBL" id="FZNO01000034">
    <property type="protein sequence ID" value="SNR87599.1"/>
    <property type="molecule type" value="Genomic_DNA"/>
</dbReference>
<proteinExistence type="predicted"/>
<sequence>MDCWIAMCVPGGASLAALAEVEHRVLGLGEALGGAPWVVTHQVRAAEGGHYAGSLQTQRGEQAVVQFAELADASGGGWGLVDGTGLVRGGGEETHMAHALASAIAHRDRTEGRVVRFPGQADLPEQLSLEELVERTVVEDVVRVGVAEDASPLLRTNGYVRLELADGRVRLPVIPWDDGEVCPFEQRDQHPCCDGH</sequence>
<name>A0A238ZWH0_9ACTN</name>
<keyword evidence="2" id="KW-1185">Reference proteome</keyword>
<accession>A0A238ZWH0</accession>
<organism evidence="1 2">
    <name type="scientific">Blastococcus mobilis</name>
    <dbReference type="NCBI Taxonomy" id="1938746"/>
    <lineage>
        <taxon>Bacteria</taxon>
        <taxon>Bacillati</taxon>
        <taxon>Actinomycetota</taxon>
        <taxon>Actinomycetes</taxon>
        <taxon>Geodermatophilales</taxon>
        <taxon>Geodermatophilaceae</taxon>
        <taxon>Blastococcus</taxon>
    </lineage>
</organism>
<reference evidence="1 2" key="1">
    <citation type="submission" date="2017-06" db="EMBL/GenBank/DDBJ databases">
        <authorList>
            <person name="Kim H.J."/>
            <person name="Triplett B.A."/>
        </authorList>
    </citation>
    <scope>NUCLEOTIDE SEQUENCE [LARGE SCALE GENOMIC DNA]</scope>
    <source>
        <strain evidence="1 2">DSM 44272</strain>
    </source>
</reference>
<protein>
    <submittedName>
        <fullName evidence="1">Uncharacterized protein</fullName>
    </submittedName>
</protein>
<evidence type="ECO:0000313" key="1">
    <source>
        <dbReference type="EMBL" id="SNR87599.1"/>
    </source>
</evidence>
<dbReference type="AlphaFoldDB" id="A0A238ZWH0"/>
<evidence type="ECO:0000313" key="2">
    <source>
        <dbReference type="Proteomes" id="UP000198403"/>
    </source>
</evidence>